<sequence length="278" mass="32026">MGQSVQGEQGGSQRPRTYAEIINDSWTSEEEQKRAKADSLLGHMAALLFQRGDTKHVQLLLLIRSAVIEYDDETQTDDLWLEFDPGGSASFTEDVQQHLRTVFQQVTQRLNYGVPWLGFRETLPQVGPDWRERLQQMMTTDRPTNQARRTMPEKPQWVLDRLAFTNSGEQRVYLALKHLQEKELPAEETISIFPLPNGRVLGHTWEPDLLVTYRGRAGVLEIDGPDHRARRAMDTSRDHLLRDAGIAYVDRIPVEVIDNSQELLSALKRFLRRLRECP</sequence>
<protein>
    <recommendedName>
        <fullName evidence="2">DUF559 domain-containing protein</fullName>
    </recommendedName>
</protein>
<evidence type="ECO:0008006" key="2">
    <source>
        <dbReference type="Google" id="ProtNLM"/>
    </source>
</evidence>
<dbReference type="AlphaFoldDB" id="A0A0K1TP50"/>
<evidence type="ECO:0000313" key="1">
    <source>
        <dbReference type="EMBL" id="AKV89109.1"/>
    </source>
</evidence>
<dbReference type="EMBL" id="KP823601">
    <property type="protein sequence ID" value="AKV89109.1"/>
    <property type="molecule type" value="Genomic_DNA"/>
</dbReference>
<accession>A0A0K1TP50</accession>
<organism evidence="1">
    <name type="scientific">Streptomyces rochei</name>
    <name type="common">Streptomyces parvullus</name>
    <dbReference type="NCBI Taxonomy" id="1928"/>
    <lineage>
        <taxon>Bacteria</taxon>
        <taxon>Bacillati</taxon>
        <taxon>Actinomycetota</taxon>
        <taxon>Actinomycetes</taxon>
        <taxon>Kitasatosporales</taxon>
        <taxon>Streptomycetaceae</taxon>
        <taxon>Streptomyces</taxon>
        <taxon>Streptomyces rochei group</taxon>
    </lineage>
</organism>
<reference evidence="1" key="1">
    <citation type="submission" date="2015-02" db="EMBL/GenBank/DDBJ databases">
        <title>Discovery of a novel antibiotic invisible to genome mining, by efficient functional screening of genomic libraries.</title>
        <authorList>
            <person name="Xu M."/>
            <person name="Wang Y."/>
            <person name="Zhao Z."/>
            <person name="Xu L."/>
            <person name="Chen X."/>
            <person name="Gao G."/>
            <person name="Han D."/>
            <person name="Liu L."/>
            <person name="Huang S.-X."/>
            <person name="He X."/>
            <person name="Lin S."/>
            <person name="Kang Q."/>
            <person name="Ou H.-Y."/>
            <person name="Zhou H."/>
            <person name="Pang X."/>
            <person name="Deng Z."/>
            <person name="Tao M."/>
        </authorList>
    </citation>
    <scope>NUCLEOTIDE SEQUENCE</scope>
    <source>
        <strain evidence="1">Sal35</strain>
    </source>
</reference>
<name>A0A0K1TP50_STRRO</name>
<proteinExistence type="predicted"/>